<dbReference type="InterPro" id="IPR002126">
    <property type="entry name" value="Cadherin-like_dom"/>
</dbReference>
<evidence type="ECO:0000256" key="1">
    <source>
        <dbReference type="ARBA" id="ARBA00004167"/>
    </source>
</evidence>
<keyword evidence="6" id="KW-0472">Membrane</keyword>
<evidence type="ECO:0000256" key="8">
    <source>
        <dbReference type="PROSITE-ProRule" id="PRU00043"/>
    </source>
</evidence>
<evidence type="ECO:0000256" key="3">
    <source>
        <dbReference type="ARBA" id="ARBA00022737"/>
    </source>
</evidence>
<sequence length="352" mass="37704">MRALEATGQSADLLVFVHVTDVNDNPPRWQHSPQRVRLAECETGDSAGGPPSPSPSPSPSPARLLAVLNASDADAGRNGEITYRLAEAEAPATSQCRSAARPQLVVHGNRLFAVSPLDHETCSHFRVAVDAVDGGGLSATGQLDVHVLDCNEHAPELIVRPSAAAQSELEPELESRANGDSDWRAARVGPGRAVRLWLTEESAEPVFLATVSVTDADAGDVAQLTCRLDQIVSFEPAHAPAFELREARAQASPAAPRLFRLFKRSGVRLDRESRAWLPVSVVCSDNRSPSAKETRQPVNVTLRDVNDNRPRFVQLSAPRGLGPLYPPAGLALHLAVVEEQTSRAPIGRLLAA</sequence>
<feature type="region of interest" description="Disordered" evidence="9">
    <location>
        <begin position="40"/>
        <end position="61"/>
    </location>
</feature>
<dbReference type="CDD" id="cd11304">
    <property type="entry name" value="Cadherin_repeat"/>
    <property type="match status" value="2"/>
</dbReference>
<keyword evidence="2" id="KW-0812">Transmembrane</keyword>
<accession>A0A3S5C2Q7</accession>
<evidence type="ECO:0000313" key="11">
    <source>
        <dbReference type="EMBL" id="VEL31466.1"/>
    </source>
</evidence>
<evidence type="ECO:0000256" key="7">
    <source>
        <dbReference type="ARBA" id="ARBA00023180"/>
    </source>
</evidence>
<feature type="non-terminal residue" evidence="11">
    <location>
        <position position="352"/>
    </location>
</feature>
<feature type="domain" description="Cadherin" evidence="10">
    <location>
        <begin position="198"/>
        <end position="312"/>
    </location>
</feature>
<dbReference type="EMBL" id="CAAALY010122705">
    <property type="protein sequence ID" value="VEL31466.1"/>
    <property type="molecule type" value="Genomic_DNA"/>
</dbReference>
<dbReference type="PANTHER" id="PTHR24028:SF146">
    <property type="entry name" value="CADHERIN 96CB, ISOFORM D-RELATED"/>
    <property type="match status" value="1"/>
</dbReference>
<feature type="compositionally biased region" description="Pro residues" evidence="9">
    <location>
        <begin position="50"/>
        <end position="60"/>
    </location>
</feature>
<feature type="domain" description="Cadherin" evidence="10">
    <location>
        <begin position="65"/>
        <end position="157"/>
    </location>
</feature>
<keyword evidence="5" id="KW-1133">Transmembrane helix</keyword>
<dbReference type="PRINTS" id="PR00205">
    <property type="entry name" value="CADHERIN"/>
</dbReference>
<comment type="caution">
    <text evidence="11">The sequence shown here is derived from an EMBL/GenBank/DDBJ whole genome shotgun (WGS) entry which is preliminary data.</text>
</comment>
<dbReference type="AlphaFoldDB" id="A0A3S5C2Q7"/>
<gene>
    <name evidence="11" type="ORF">PXEA_LOCUS24906</name>
</gene>
<feature type="region of interest" description="Disordered" evidence="9">
    <location>
        <begin position="164"/>
        <end position="184"/>
    </location>
</feature>
<dbReference type="SUPFAM" id="SSF49313">
    <property type="entry name" value="Cadherin-like"/>
    <property type="match status" value="2"/>
</dbReference>
<evidence type="ECO:0000256" key="6">
    <source>
        <dbReference type="ARBA" id="ARBA00023136"/>
    </source>
</evidence>
<keyword evidence="7" id="KW-0325">Glycoprotein</keyword>
<dbReference type="InterPro" id="IPR020894">
    <property type="entry name" value="Cadherin_CS"/>
</dbReference>
<dbReference type="GO" id="GO:0005509">
    <property type="term" value="F:calcium ion binding"/>
    <property type="evidence" value="ECO:0007669"/>
    <property type="project" value="UniProtKB-UniRule"/>
</dbReference>
<dbReference type="PANTHER" id="PTHR24028">
    <property type="entry name" value="CADHERIN-87A"/>
    <property type="match status" value="1"/>
</dbReference>
<evidence type="ECO:0000256" key="9">
    <source>
        <dbReference type="SAM" id="MobiDB-lite"/>
    </source>
</evidence>
<dbReference type="SMART" id="SM00112">
    <property type="entry name" value="CA"/>
    <property type="match status" value="2"/>
</dbReference>
<dbReference type="GO" id="GO:0007156">
    <property type="term" value="P:homophilic cell adhesion via plasma membrane adhesion molecules"/>
    <property type="evidence" value="ECO:0007669"/>
    <property type="project" value="InterPro"/>
</dbReference>
<dbReference type="InterPro" id="IPR050174">
    <property type="entry name" value="Protocadherin/Cadherin-CA"/>
</dbReference>
<proteinExistence type="predicted"/>
<comment type="subcellular location">
    <subcellularLocation>
        <location evidence="1">Membrane</location>
        <topology evidence="1">Single-pass membrane protein</topology>
    </subcellularLocation>
</comment>
<evidence type="ECO:0000256" key="4">
    <source>
        <dbReference type="ARBA" id="ARBA00022837"/>
    </source>
</evidence>
<evidence type="ECO:0000256" key="5">
    <source>
        <dbReference type="ARBA" id="ARBA00022989"/>
    </source>
</evidence>
<keyword evidence="12" id="KW-1185">Reference proteome</keyword>
<dbReference type="PROSITE" id="PS00232">
    <property type="entry name" value="CADHERIN_1"/>
    <property type="match status" value="2"/>
</dbReference>
<dbReference type="Gene3D" id="2.60.40.60">
    <property type="entry name" value="Cadherins"/>
    <property type="match status" value="2"/>
</dbReference>
<dbReference type="InterPro" id="IPR015919">
    <property type="entry name" value="Cadherin-like_sf"/>
</dbReference>
<organism evidence="11 12">
    <name type="scientific">Protopolystoma xenopodis</name>
    <dbReference type="NCBI Taxonomy" id="117903"/>
    <lineage>
        <taxon>Eukaryota</taxon>
        <taxon>Metazoa</taxon>
        <taxon>Spiralia</taxon>
        <taxon>Lophotrochozoa</taxon>
        <taxon>Platyhelminthes</taxon>
        <taxon>Monogenea</taxon>
        <taxon>Polyopisthocotylea</taxon>
        <taxon>Polystomatidea</taxon>
        <taxon>Polystomatidae</taxon>
        <taxon>Protopolystoma</taxon>
    </lineage>
</organism>
<evidence type="ECO:0000256" key="2">
    <source>
        <dbReference type="ARBA" id="ARBA00022692"/>
    </source>
</evidence>
<name>A0A3S5C2Q7_9PLAT</name>
<dbReference type="OrthoDB" id="6252479at2759"/>
<protein>
    <recommendedName>
        <fullName evidence="10">Cadherin domain-containing protein</fullName>
    </recommendedName>
</protein>
<evidence type="ECO:0000313" key="12">
    <source>
        <dbReference type="Proteomes" id="UP000784294"/>
    </source>
</evidence>
<feature type="compositionally biased region" description="Basic and acidic residues" evidence="9">
    <location>
        <begin position="173"/>
        <end position="184"/>
    </location>
</feature>
<dbReference type="GO" id="GO:0005886">
    <property type="term" value="C:plasma membrane"/>
    <property type="evidence" value="ECO:0007669"/>
    <property type="project" value="InterPro"/>
</dbReference>
<evidence type="ECO:0000259" key="10">
    <source>
        <dbReference type="PROSITE" id="PS50268"/>
    </source>
</evidence>
<dbReference type="Proteomes" id="UP000784294">
    <property type="component" value="Unassembled WGS sequence"/>
</dbReference>
<dbReference type="PROSITE" id="PS50268">
    <property type="entry name" value="CADHERIN_2"/>
    <property type="match status" value="2"/>
</dbReference>
<keyword evidence="4 8" id="KW-0106">Calcium</keyword>
<reference evidence="11" key="1">
    <citation type="submission" date="2018-11" db="EMBL/GenBank/DDBJ databases">
        <authorList>
            <consortium name="Pathogen Informatics"/>
        </authorList>
    </citation>
    <scope>NUCLEOTIDE SEQUENCE</scope>
</reference>
<keyword evidence="3" id="KW-0677">Repeat</keyword>